<dbReference type="OrthoDB" id="1460577at2759"/>
<name>A0A371EI01_MUCPR</name>
<dbReference type="AlphaFoldDB" id="A0A371EI01"/>
<dbReference type="Proteomes" id="UP000257109">
    <property type="component" value="Unassembled WGS sequence"/>
</dbReference>
<sequence length="124" mass="13707">MKPFRESYKQFKENFFRVAKGSIMPSMLFDRSDESFLPLYWSDQPTISVTASAPLEIQHSPTEDGAQPTPVVELVSARESPSPMLDAARGSATKQLVDERALQSLECPSKRVATTKSLVGATRT</sequence>
<reference evidence="1" key="1">
    <citation type="submission" date="2018-05" db="EMBL/GenBank/DDBJ databases">
        <title>Draft genome of Mucuna pruriens seed.</title>
        <authorList>
            <person name="Nnadi N.E."/>
            <person name="Vos R."/>
            <person name="Hasami M.H."/>
            <person name="Devisetty U.K."/>
            <person name="Aguiy J.C."/>
        </authorList>
    </citation>
    <scope>NUCLEOTIDE SEQUENCE [LARGE SCALE GENOMIC DNA]</scope>
    <source>
        <strain evidence="1">JCA_2017</strain>
    </source>
</reference>
<keyword evidence="2" id="KW-1185">Reference proteome</keyword>
<evidence type="ECO:0000313" key="2">
    <source>
        <dbReference type="Proteomes" id="UP000257109"/>
    </source>
</evidence>
<protein>
    <submittedName>
        <fullName evidence="1">Uncharacterized protein</fullName>
    </submittedName>
</protein>
<dbReference type="EMBL" id="QJKJ01013782">
    <property type="protein sequence ID" value="RDX65677.1"/>
    <property type="molecule type" value="Genomic_DNA"/>
</dbReference>
<feature type="non-terminal residue" evidence="1">
    <location>
        <position position="1"/>
    </location>
</feature>
<organism evidence="1 2">
    <name type="scientific">Mucuna pruriens</name>
    <name type="common">Velvet bean</name>
    <name type="synonym">Dolichos pruriens</name>
    <dbReference type="NCBI Taxonomy" id="157652"/>
    <lineage>
        <taxon>Eukaryota</taxon>
        <taxon>Viridiplantae</taxon>
        <taxon>Streptophyta</taxon>
        <taxon>Embryophyta</taxon>
        <taxon>Tracheophyta</taxon>
        <taxon>Spermatophyta</taxon>
        <taxon>Magnoliopsida</taxon>
        <taxon>eudicotyledons</taxon>
        <taxon>Gunneridae</taxon>
        <taxon>Pentapetalae</taxon>
        <taxon>rosids</taxon>
        <taxon>fabids</taxon>
        <taxon>Fabales</taxon>
        <taxon>Fabaceae</taxon>
        <taxon>Papilionoideae</taxon>
        <taxon>50 kb inversion clade</taxon>
        <taxon>NPAAA clade</taxon>
        <taxon>indigoferoid/millettioid clade</taxon>
        <taxon>Phaseoleae</taxon>
        <taxon>Mucuna</taxon>
    </lineage>
</organism>
<comment type="caution">
    <text evidence="1">The sequence shown here is derived from an EMBL/GenBank/DDBJ whole genome shotgun (WGS) entry which is preliminary data.</text>
</comment>
<evidence type="ECO:0000313" key="1">
    <source>
        <dbReference type="EMBL" id="RDX65677.1"/>
    </source>
</evidence>
<accession>A0A371EI01</accession>
<proteinExistence type="predicted"/>
<gene>
    <name evidence="1" type="ORF">CR513_55644</name>
</gene>